<keyword evidence="3" id="KW-0496">Mitochondrion</keyword>
<dbReference type="InterPro" id="IPR051289">
    <property type="entry name" value="LAGLIDADG_Endonuclease"/>
</dbReference>
<proteinExistence type="predicted"/>
<reference evidence="3" key="1">
    <citation type="journal article" date="2016" name="PLoS ONE">
        <title>Intron Derived Size Polymorphism in the Mitochondrial Genomes of Closely Related Chrysoporthe Species.</title>
        <authorList>
            <person name="Kanzi A.M."/>
            <person name="Wingfield B.D."/>
            <person name="Steenkamp E.T."/>
            <person name="Naidoo S."/>
            <person name="van der Merwe N.A."/>
        </authorList>
    </citation>
    <scope>NUCLEOTIDE SEQUENCE</scope>
</reference>
<dbReference type="AlphaFoldDB" id="A0A191MWY5"/>
<evidence type="ECO:0000259" key="2">
    <source>
        <dbReference type="Pfam" id="PF00961"/>
    </source>
</evidence>
<gene>
    <name evidence="3" type="primary">orf305</name>
</gene>
<dbReference type="PANTHER" id="PTHR36181">
    <property type="entry name" value="INTRON-ENCODED ENDONUCLEASE AI3-RELATED"/>
    <property type="match status" value="1"/>
</dbReference>
<dbReference type="Gene3D" id="3.10.28.10">
    <property type="entry name" value="Homing endonucleases"/>
    <property type="match status" value="2"/>
</dbReference>
<dbReference type="Pfam" id="PF00961">
    <property type="entry name" value="LAGLIDADG_1"/>
    <property type="match status" value="2"/>
</dbReference>
<feature type="transmembrane region" description="Helical" evidence="1">
    <location>
        <begin position="6"/>
        <end position="28"/>
    </location>
</feature>
<accession>A0A191MWY5</accession>
<dbReference type="PANTHER" id="PTHR36181:SF3">
    <property type="entry name" value="INTRON-ENCODED DNA ENDONUCLEASE AI5 BETA"/>
    <property type="match status" value="1"/>
</dbReference>
<keyword evidence="3" id="KW-0378">Hydrolase</keyword>
<keyword evidence="3" id="KW-0255">Endonuclease</keyword>
<feature type="domain" description="Homing endonuclease LAGLIDADG" evidence="2">
    <location>
        <begin position="199"/>
        <end position="288"/>
    </location>
</feature>
<name>A0A191MWY5_9PEZI</name>
<dbReference type="EMBL" id="KT380883">
    <property type="protein sequence ID" value="AMX22058.1"/>
    <property type="molecule type" value="Genomic_DNA"/>
</dbReference>
<dbReference type="RefSeq" id="YP_009261983.1">
    <property type="nucleotide sequence ID" value="NC_030522.1"/>
</dbReference>
<keyword evidence="1" id="KW-1133">Transmembrane helix</keyword>
<sequence length="305" mass="35394">KILAIVFYLCFFAIILFIFNKDISLPTIGIIHKNALKKGNKSTRLDKQGYISIPSSFLAFLVGLIDGDGYIQVSKTSKGFITIKLVISFHLEDISTLEYIHSVLKIGKINVFKDLRSPTCKLVINKTDLQEVFFPLLIYHNIFFLTVTRMNQFNLAMYIMKNDIKLFNQIPDINNIPAVFELPKNPMDYTLLHFFRNWIVGFTCSEGSFFIKSNNDGCFQLKQRIHTDLFESFKLIFDTNRKIDTTNSFNQFGVSSISNVQKVINFFSNSDLHPLVGLKYIQYVKWLNNLRESSRYRNLNYPNIK</sequence>
<protein>
    <submittedName>
        <fullName evidence="3">LAGLIDADG endonuclease</fullName>
    </submittedName>
</protein>
<feature type="domain" description="Homing endonuclease LAGLIDADG" evidence="2">
    <location>
        <begin position="61"/>
        <end position="137"/>
    </location>
</feature>
<organism evidence="3">
    <name type="scientific">Chrysoporthe austroafricana</name>
    <dbReference type="NCBI Taxonomy" id="354353"/>
    <lineage>
        <taxon>Eukaryota</taxon>
        <taxon>Fungi</taxon>
        <taxon>Dikarya</taxon>
        <taxon>Ascomycota</taxon>
        <taxon>Pezizomycotina</taxon>
        <taxon>Sordariomycetes</taxon>
        <taxon>Sordariomycetidae</taxon>
        <taxon>Diaporthales</taxon>
        <taxon>Cryphonectriaceae</taxon>
        <taxon>Cryphonectria-Endothia species complex</taxon>
        <taxon>Chrysoporthe</taxon>
    </lineage>
</organism>
<dbReference type="SUPFAM" id="SSF55608">
    <property type="entry name" value="Homing endonucleases"/>
    <property type="match status" value="2"/>
</dbReference>
<evidence type="ECO:0000313" key="3">
    <source>
        <dbReference type="EMBL" id="AMX22058.1"/>
    </source>
</evidence>
<dbReference type="GO" id="GO:0004519">
    <property type="term" value="F:endonuclease activity"/>
    <property type="evidence" value="ECO:0007669"/>
    <property type="project" value="UniProtKB-KW"/>
</dbReference>
<keyword evidence="3" id="KW-0540">Nuclease</keyword>
<feature type="non-terminal residue" evidence="3">
    <location>
        <position position="1"/>
    </location>
</feature>
<dbReference type="GeneID" id="31078132"/>
<keyword evidence="1" id="KW-0812">Transmembrane</keyword>
<dbReference type="InterPro" id="IPR004860">
    <property type="entry name" value="LAGLIDADG_dom"/>
</dbReference>
<geneLocation type="mitochondrion" evidence="3"/>
<evidence type="ECO:0000256" key="1">
    <source>
        <dbReference type="SAM" id="Phobius"/>
    </source>
</evidence>
<keyword evidence="1" id="KW-0472">Membrane</keyword>
<dbReference type="GO" id="GO:0005739">
    <property type="term" value="C:mitochondrion"/>
    <property type="evidence" value="ECO:0007669"/>
    <property type="project" value="UniProtKB-ARBA"/>
</dbReference>
<dbReference type="InterPro" id="IPR027434">
    <property type="entry name" value="Homing_endonucl"/>
</dbReference>